<dbReference type="PANTHER" id="PTHR42648">
    <property type="entry name" value="TRANSPOSASE, PUTATIVE-RELATED"/>
    <property type="match status" value="1"/>
</dbReference>
<reference evidence="4 5" key="1">
    <citation type="journal article" date="2018" name="PLoS Genet.">
        <title>Population sequencing reveals clonal diversity and ancestral inbreeding in the grapevine cultivar Chardonnay.</title>
        <authorList>
            <person name="Roach M.J."/>
            <person name="Johnson D.L."/>
            <person name="Bohlmann J."/>
            <person name="van Vuuren H.J."/>
            <person name="Jones S.J."/>
            <person name="Pretorius I.S."/>
            <person name="Schmidt S.A."/>
            <person name="Borneman A.R."/>
        </authorList>
    </citation>
    <scope>NUCLEOTIDE SEQUENCE [LARGE SCALE GENOMIC DNA]</scope>
    <source>
        <strain evidence="5">cv. Chardonnay</strain>
        <tissue evidence="4">Leaf</tissue>
    </source>
</reference>
<evidence type="ECO:0000259" key="3">
    <source>
        <dbReference type="PROSITE" id="PS50994"/>
    </source>
</evidence>
<comment type="caution">
    <text evidence="4">The sequence shown here is derived from an EMBL/GenBank/DDBJ whole genome shotgun (WGS) entry which is preliminary data.</text>
</comment>
<dbReference type="Pfam" id="PF22936">
    <property type="entry name" value="Pol_BBD"/>
    <property type="match status" value="1"/>
</dbReference>
<dbReference type="GO" id="GO:0003676">
    <property type="term" value="F:nucleic acid binding"/>
    <property type="evidence" value="ECO:0007669"/>
    <property type="project" value="InterPro"/>
</dbReference>
<dbReference type="InterPro" id="IPR012337">
    <property type="entry name" value="RNaseH-like_sf"/>
</dbReference>
<dbReference type="InterPro" id="IPR036397">
    <property type="entry name" value="RNaseH_sf"/>
</dbReference>
<dbReference type="InterPro" id="IPR001584">
    <property type="entry name" value="Integrase_cat-core"/>
</dbReference>
<dbReference type="Proteomes" id="UP000288805">
    <property type="component" value="Unassembled WGS sequence"/>
</dbReference>
<dbReference type="Pfam" id="PF13976">
    <property type="entry name" value="gag_pre-integrs"/>
    <property type="match status" value="1"/>
</dbReference>
<dbReference type="Pfam" id="PF25597">
    <property type="entry name" value="SH3_retrovirus"/>
    <property type="match status" value="1"/>
</dbReference>
<feature type="region of interest" description="Disordered" evidence="2">
    <location>
        <begin position="15"/>
        <end position="52"/>
    </location>
</feature>
<feature type="domain" description="Integrase catalytic" evidence="3">
    <location>
        <begin position="303"/>
        <end position="400"/>
    </location>
</feature>
<protein>
    <submittedName>
        <fullName evidence="4">Retrovirus-related Pol polyprotein from transposon TNT 1-94</fullName>
    </submittedName>
</protein>
<dbReference type="PROSITE" id="PS50994">
    <property type="entry name" value="INTEGRASE"/>
    <property type="match status" value="1"/>
</dbReference>
<evidence type="ECO:0000256" key="1">
    <source>
        <dbReference type="ARBA" id="ARBA00022670"/>
    </source>
</evidence>
<proteinExistence type="predicted"/>
<dbReference type="GO" id="GO:0015074">
    <property type="term" value="P:DNA integration"/>
    <property type="evidence" value="ECO:0007669"/>
    <property type="project" value="InterPro"/>
</dbReference>
<dbReference type="GO" id="GO:0008233">
    <property type="term" value="F:peptidase activity"/>
    <property type="evidence" value="ECO:0007669"/>
    <property type="project" value="UniProtKB-KW"/>
</dbReference>
<evidence type="ECO:0000313" key="5">
    <source>
        <dbReference type="Proteomes" id="UP000288805"/>
    </source>
</evidence>
<dbReference type="SUPFAM" id="SSF53098">
    <property type="entry name" value="Ribonuclease H-like"/>
    <property type="match status" value="1"/>
</dbReference>
<accession>A0A438F0X0</accession>
<evidence type="ECO:0000313" key="4">
    <source>
        <dbReference type="EMBL" id="RVW53627.1"/>
    </source>
</evidence>
<feature type="compositionally biased region" description="Low complexity" evidence="2">
    <location>
        <begin position="15"/>
        <end position="29"/>
    </location>
</feature>
<gene>
    <name evidence="4" type="primary">POLX_1526</name>
    <name evidence="4" type="ORF">CK203_068998</name>
</gene>
<sequence>MMLIDALQSKELQKLVSGSGEGSVETGLTVSRGRSMERNGGGRSKSRSKSKAAMRCFHLVQKNSKKQDSSDEGEGGDVLTVSTSSSAESWILDTGASYHMAYSRGSGSVQIKMYDGLVRTLNAWYVPGLRKNLISMGTLDKNGYTFSRSGGVLRVSKGALVVMKGRLQHGIYTLMGSSVLETAAVSSSMAIDSVEKKDNCTELWHQRLGHMSEKGLSILSKQGLISGAETEKLKFCETCVMGKQRRVKFSMGSHTTNGVLEYIHSDLWGPSPVESHSGCRMKCLGKFKEWKTMVEKRTGKVVKTLRTDNGLEFCNKDFDEFCRKEGIVRHRTVRHTPQQNGVAERMNQTLVQRARCMRIDVGLSKKFWAEAVNTAAYLVNRSPSTAIDFKTPQEVWSGKPSNYSGLKIFGCPAYAPVSDGKLEPKAMKCIFLGYATGVKGYRLWCTEDKTPKFCVCFCVPFFLGGQIYGMLVLSCD</sequence>
<dbReference type="PANTHER" id="PTHR42648:SF28">
    <property type="entry name" value="TRANSPOSON-ENCODED PROTEIN WITH RIBONUCLEASE H-LIKE AND RETROVIRUS ZINC FINGER-LIKE DOMAINS"/>
    <property type="match status" value="1"/>
</dbReference>
<organism evidence="4 5">
    <name type="scientific">Vitis vinifera</name>
    <name type="common">Grape</name>
    <dbReference type="NCBI Taxonomy" id="29760"/>
    <lineage>
        <taxon>Eukaryota</taxon>
        <taxon>Viridiplantae</taxon>
        <taxon>Streptophyta</taxon>
        <taxon>Embryophyta</taxon>
        <taxon>Tracheophyta</taxon>
        <taxon>Spermatophyta</taxon>
        <taxon>Magnoliopsida</taxon>
        <taxon>eudicotyledons</taxon>
        <taxon>Gunneridae</taxon>
        <taxon>Pentapetalae</taxon>
        <taxon>rosids</taxon>
        <taxon>Vitales</taxon>
        <taxon>Vitaceae</taxon>
        <taxon>Viteae</taxon>
        <taxon>Vitis</taxon>
    </lineage>
</organism>
<name>A0A438F0X0_VITVI</name>
<dbReference type="InterPro" id="IPR039537">
    <property type="entry name" value="Retrotran_Ty1/copia-like"/>
</dbReference>
<dbReference type="GO" id="GO:0006508">
    <property type="term" value="P:proteolysis"/>
    <property type="evidence" value="ECO:0007669"/>
    <property type="project" value="UniProtKB-KW"/>
</dbReference>
<keyword evidence="1" id="KW-0378">Hydrolase</keyword>
<dbReference type="InterPro" id="IPR057670">
    <property type="entry name" value="SH3_retrovirus"/>
</dbReference>
<dbReference type="AlphaFoldDB" id="A0A438F0X0"/>
<dbReference type="EMBL" id="QGNW01001142">
    <property type="protein sequence ID" value="RVW53627.1"/>
    <property type="molecule type" value="Genomic_DNA"/>
</dbReference>
<dbReference type="InterPro" id="IPR054722">
    <property type="entry name" value="PolX-like_BBD"/>
</dbReference>
<dbReference type="Gene3D" id="3.30.420.10">
    <property type="entry name" value="Ribonuclease H-like superfamily/Ribonuclease H"/>
    <property type="match status" value="1"/>
</dbReference>
<evidence type="ECO:0000256" key="2">
    <source>
        <dbReference type="SAM" id="MobiDB-lite"/>
    </source>
</evidence>
<dbReference type="InterPro" id="IPR025724">
    <property type="entry name" value="GAG-pre-integrase_dom"/>
</dbReference>
<keyword evidence="1" id="KW-0645">Protease</keyword>